<dbReference type="EMBL" id="BMMK01000039">
    <property type="protein sequence ID" value="GGM77448.1"/>
    <property type="molecule type" value="Genomic_DNA"/>
</dbReference>
<evidence type="ECO:0000313" key="3">
    <source>
        <dbReference type="Proteomes" id="UP000637578"/>
    </source>
</evidence>
<evidence type="ECO:0000256" key="1">
    <source>
        <dbReference type="SAM" id="MobiDB-lite"/>
    </source>
</evidence>
<sequence length="525" mass="57536">MQAAPTEQKGGANLVVVETWTGASASCLKHAFRKSNEAFAEHLGVAVRTVANWQTRPEIVPSPSLQEVLDTALEKASEAVRERFYLLYDGQVSKTSTGDGSDGTRLDPGTPPSDRTTTSLDVVEFGARYPEKAADSTVATWHQKPDLTPKTDVQELLDTALERASESARERFAQRLGGQSATFEPEHVDHTDDVGRAAREALEFASWALSDRVDPLILEHVQYELRRIAVDYVHTPLRPVFEDLLRLRDVTFGLVRERPHPKQARELFFLAGTNLLLLAHASQNLGEPGSGMAQARAAAACAEQADHDGLRAWVAGTQALIAEWSRRHRDAVDFARRGQAYAATAQSRVRLASLEARALARAGNRKGATSALDRARRDWDTILESDDVTEFGGLLTFPLAKASYYAGGVLSLIGDHNQAEAAALQAINIYETGPSEERSYGDEALARVDVALARLARDEVDGAEEILSGVLQLPPEQRIQQLRDGLVRVRRALALPRYANSSYCSDLSEALETFVVPRPDRRTLG</sequence>
<reference evidence="2" key="1">
    <citation type="journal article" date="2014" name="Int. J. Syst. Evol. Microbiol.">
        <title>Complete genome sequence of Corynebacterium casei LMG S-19264T (=DSM 44701T), isolated from a smear-ripened cheese.</title>
        <authorList>
            <consortium name="US DOE Joint Genome Institute (JGI-PGF)"/>
            <person name="Walter F."/>
            <person name="Albersmeier A."/>
            <person name="Kalinowski J."/>
            <person name="Ruckert C."/>
        </authorList>
    </citation>
    <scope>NUCLEOTIDE SEQUENCE</scope>
    <source>
        <strain evidence="2">CGMCC 4.5737</strain>
    </source>
</reference>
<dbReference type="AlphaFoldDB" id="A0A8J3FWI6"/>
<protein>
    <recommendedName>
        <fullName evidence="4">XRE family transcriptional regulator</fullName>
    </recommendedName>
</protein>
<dbReference type="SUPFAM" id="SSF48452">
    <property type="entry name" value="TPR-like"/>
    <property type="match status" value="1"/>
</dbReference>
<proteinExistence type="predicted"/>
<dbReference type="Proteomes" id="UP000637578">
    <property type="component" value="Unassembled WGS sequence"/>
</dbReference>
<comment type="caution">
    <text evidence="2">The sequence shown here is derived from an EMBL/GenBank/DDBJ whole genome shotgun (WGS) entry which is preliminary data.</text>
</comment>
<name>A0A8J3FWI6_9PSEU</name>
<keyword evidence="3" id="KW-1185">Reference proteome</keyword>
<feature type="region of interest" description="Disordered" evidence="1">
    <location>
        <begin position="95"/>
        <end position="118"/>
    </location>
</feature>
<reference evidence="2" key="2">
    <citation type="submission" date="2020-09" db="EMBL/GenBank/DDBJ databases">
        <authorList>
            <person name="Sun Q."/>
            <person name="Zhou Y."/>
        </authorList>
    </citation>
    <scope>NUCLEOTIDE SEQUENCE</scope>
    <source>
        <strain evidence="2">CGMCC 4.5737</strain>
    </source>
</reference>
<evidence type="ECO:0008006" key="4">
    <source>
        <dbReference type="Google" id="ProtNLM"/>
    </source>
</evidence>
<dbReference type="Gene3D" id="1.25.40.10">
    <property type="entry name" value="Tetratricopeptide repeat domain"/>
    <property type="match status" value="1"/>
</dbReference>
<dbReference type="InterPro" id="IPR011990">
    <property type="entry name" value="TPR-like_helical_dom_sf"/>
</dbReference>
<organism evidence="2 3">
    <name type="scientific">Longimycelium tulufanense</name>
    <dbReference type="NCBI Taxonomy" id="907463"/>
    <lineage>
        <taxon>Bacteria</taxon>
        <taxon>Bacillati</taxon>
        <taxon>Actinomycetota</taxon>
        <taxon>Actinomycetes</taxon>
        <taxon>Pseudonocardiales</taxon>
        <taxon>Pseudonocardiaceae</taxon>
        <taxon>Longimycelium</taxon>
    </lineage>
</organism>
<accession>A0A8J3FWI6</accession>
<evidence type="ECO:0000313" key="2">
    <source>
        <dbReference type="EMBL" id="GGM77448.1"/>
    </source>
</evidence>
<gene>
    <name evidence="2" type="ORF">GCM10012275_55190</name>
</gene>